<feature type="domain" description="Astrovirus capsid protein inner core" evidence="5">
    <location>
        <begin position="6"/>
        <end position="217"/>
    </location>
</feature>
<sequence length="700" mass="75617">MSERGKQRGRGRGKRTVPVTMRATVNMPASTVPARGRGARGASRGGMQHIERQIQGLERRVRDMGIKPEVTRTFTVGLGSIVGQVGSAAAMINQTVVSPLLLAETSRLSLRTSSLSVEAAKWEKFRINSLEFIFEPMITQGFMLGGLTCAAVFLSNPGELMPDADYSIVMSNSTKAIVPLGRKLVMKAPTRDLIGKGNQGWLEVNINSGDSLTYSVGNLGVYQFGIPVTPWNAEGPKPMCLWYLTARLNISFAVFVPTPLDASRYLGDVGLDRMTGSGTGPTMVLKGGSAGNSGSLVLAVTKKNELYSMCLQLAAAPAGAYKEAVFMVGEAITDAASTVVPAYAWLFQGLWWFIRVTIDFLTTSQLSAGSPVEFCCFKTIEDAYAKRCMVPPATGETKISTLRVSQVQGFEASGIVPSRLEGISYPMTWHSPESLPPFYPSTFTRDDLGAGIGMAAQPKQGTGSTDTWIKKVDEEGRSTLMLIPRSWQLVGDMANATRPPTLKASTFGHSATRGIFGSVQINTYAGGRATIETVRFAEVYRIYEEVTPGGDDEPTPAKTFPFHYTLFHKQTAYSTGWWDGCGWCLVEVLSPFLARPVGETADYMVPRGALAVFAEADPTWVSHFSKAPRITLINAGPVKPVPKRRLRLTTGLNGEVYTDDSQGEESGDEAPGTPESSSGALLEDIQDDFVVCERDVALLN</sequence>
<reference evidence="6" key="1">
    <citation type="journal article" date="2018" name="Nature">
        <title>The evolutionary history of vertebrate RNA viruses.</title>
        <authorList>
            <person name="Shi M."/>
            <person name="Lin X.D."/>
            <person name="Chen X."/>
            <person name="Tian J.H."/>
            <person name="Chen L.J."/>
            <person name="Li K."/>
            <person name="Wang W."/>
            <person name="Eden J.S."/>
            <person name="Shen J.J."/>
            <person name="Liu L."/>
            <person name="Holmes E.C."/>
            <person name="Zhang Y.Z."/>
        </authorList>
    </citation>
    <scope>NUCLEOTIDE SEQUENCE</scope>
    <source>
        <strain evidence="6">YXMC112999</strain>
    </source>
</reference>
<dbReference type="EMBL" id="MG599902">
    <property type="protein sequence ID" value="AVM87159.1"/>
    <property type="molecule type" value="Genomic_RNA"/>
</dbReference>
<evidence type="ECO:0000256" key="1">
    <source>
        <dbReference type="ARBA" id="ARBA00004328"/>
    </source>
</evidence>
<feature type="region of interest" description="Disordered" evidence="4">
    <location>
        <begin position="652"/>
        <end position="684"/>
    </location>
</feature>
<dbReference type="InterPro" id="IPR004337">
    <property type="entry name" value="Astro_capsid_N"/>
</dbReference>
<evidence type="ECO:0000256" key="3">
    <source>
        <dbReference type="ARBA" id="ARBA00022844"/>
    </source>
</evidence>
<keyword evidence="3" id="KW-0946">Virion</keyword>
<name>A0A2P1GMW6_9VIRU</name>
<dbReference type="GO" id="GO:0019028">
    <property type="term" value="C:viral capsid"/>
    <property type="evidence" value="ECO:0007669"/>
    <property type="project" value="UniProtKB-KW"/>
</dbReference>
<dbReference type="Pfam" id="PF03115">
    <property type="entry name" value="Astro_capsid_N"/>
    <property type="match status" value="1"/>
</dbReference>
<protein>
    <submittedName>
        <fullName evidence="6">Capsid protein</fullName>
    </submittedName>
</protein>
<dbReference type="Gene3D" id="2.60.120.20">
    <property type="match status" value="1"/>
</dbReference>
<keyword evidence="2" id="KW-0167">Capsid protein</keyword>
<evidence type="ECO:0000256" key="2">
    <source>
        <dbReference type="ARBA" id="ARBA00022561"/>
    </source>
</evidence>
<evidence type="ECO:0000259" key="5">
    <source>
        <dbReference type="Pfam" id="PF03115"/>
    </source>
</evidence>
<accession>A0A2P1GMW6</accession>
<organism evidence="6">
    <name type="scientific">Wenling pterygotrigla hemisticta astrovirus</name>
    <dbReference type="NCBI Taxonomy" id="2116419"/>
    <lineage>
        <taxon>Viruses</taxon>
        <taxon>Riboviria</taxon>
        <taxon>Orthornavirae</taxon>
        <taxon>Pisuviricota</taxon>
        <taxon>Stelpaviricetes</taxon>
        <taxon>Stellavirales</taxon>
        <taxon>Astroviridae</taxon>
    </lineage>
</organism>
<comment type="subcellular location">
    <subcellularLocation>
        <location evidence="1">Virion</location>
    </subcellularLocation>
</comment>
<dbReference type="InterPro" id="IPR029053">
    <property type="entry name" value="Viral_coat"/>
</dbReference>
<feature type="compositionally biased region" description="Acidic residues" evidence="4">
    <location>
        <begin position="657"/>
        <end position="668"/>
    </location>
</feature>
<evidence type="ECO:0000313" key="6">
    <source>
        <dbReference type="EMBL" id="AVM87159.1"/>
    </source>
</evidence>
<proteinExistence type="predicted"/>
<evidence type="ECO:0000256" key="4">
    <source>
        <dbReference type="SAM" id="MobiDB-lite"/>
    </source>
</evidence>